<feature type="compositionally biased region" description="Basic and acidic residues" evidence="5">
    <location>
        <begin position="1071"/>
        <end position="1082"/>
    </location>
</feature>
<evidence type="ECO:0000313" key="8">
    <source>
        <dbReference type="EMBL" id="KAG6373464.1"/>
    </source>
</evidence>
<dbReference type="SMART" id="SM00777">
    <property type="entry name" value="Mad3_BUB1_I"/>
    <property type="match status" value="1"/>
</dbReference>
<feature type="region of interest" description="Disordered" evidence="5">
    <location>
        <begin position="472"/>
        <end position="554"/>
    </location>
</feature>
<dbReference type="PANTHER" id="PTHR14030">
    <property type="entry name" value="MITOTIC CHECKPOINT SERINE/THREONINE-PROTEIN KINASE BUB1"/>
    <property type="match status" value="1"/>
</dbReference>
<feature type="compositionally biased region" description="Low complexity" evidence="5">
    <location>
        <begin position="984"/>
        <end position="993"/>
    </location>
</feature>
<dbReference type="Pfam" id="PF08311">
    <property type="entry name" value="Mad3_BUB1_I"/>
    <property type="match status" value="1"/>
</dbReference>
<dbReference type="Gene3D" id="1.10.510.10">
    <property type="entry name" value="Transferase(Phosphotransferase) domain 1"/>
    <property type="match status" value="1"/>
</dbReference>
<dbReference type="InterPro" id="IPR011009">
    <property type="entry name" value="Kinase-like_dom_sf"/>
</dbReference>
<keyword evidence="2" id="KW-0158">Chromosome</keyword>
<dbReference type="Gene3D" id="3.40.50.720">
    <property type="entry name" value="NAD(P)-binding Rossmann-like Domain"/>
    <property type="match status" value="1"/>
</dbReference>
<evidence type="ECO:0000256" key="3">
    <source>
        <dbReference type="ARBA" id="ARBA00022838"/>
    </source>
</evidence>
<evidence type="ECO:0000256" key="4">
    <source>
        <dbReference type="ARBA" id="ARBA00023328"/>
    </source>
</evidence>
<evidence type="ECO:0000256" key="1">
    <source>
        <dbReference type="ARBA" id="ARBA00004629"/>
    </source>
</evidence>
<dbReference type="GO" id="GO:0005634">
    <property type="term" value="C:nucleus"/>
    <property type="evidence" value="ECO:0007669"/>
    <property type="project" value="TreeGrafter"/>
</dbReference>
<dbReference type="Proteomes" id="UP000683000">
    <property type="component" value="Unassembled WGS sequence"/>
</dbReference>
<accession>A0A8I2YJG0</accession>
<organism evidence="8 9">
    <name type="scientific">Boletus reticuloceps</name>
    <dbReference type="NCBI Taxonomy" id="495285"/>
    <lineage>
        <taxon>Eukaryota</taxon>
        <taxon>Fungi</taxon>
        <taxon>Dikarya</taxon>
        <taxon>Basidiomycota</taxon>
        <taxon>Agaricomycotina</taxon>
        <taxon>Agaricomycetes</taxon>
        <taxon>Agaricomycetidae</taxon>
        <taxon>Boletales</taxon>
        <taxon>Boletineae</taxon>
        <taxon>Boletaceae</taxon>
        <taxon>Boletoideae</taxon>
        <taxon>Boletus</taxon>
    </lineage>
</organism>
<keyword evidence="4" id="KW-0137">Centromere</keyword>
<dbReference type="SUPFAM" id="SSF51735">
    <property type="entry name" value="NAD(P)-binding Rossmann-fold domains"/>
    <property type="match status" value="1"/>
</dbReference>
<feature type="region of interest" description="Disordered" evidence="5">
    <location>
        <begin position="591"/>
        <end position="633"/>
    </location>
</feature>
<dbReference type="Gene3D" id="1.25.40.430">
    <property type="match status" value="1"/>
</dbReference>
<feature type="compositionally biased region" description="Polar residues" evidence="5">
    <location>
        <begin position="697"/>
        <end position="708"/>
    </location>
</feature>
<dbReference type="SMART" id="SM00220">
    <property type="entry name" value="S_TKc"/>
    <property type="match status" value="1"/>
</dbReference>
<dbReference type="Gene3D" id="6.10.20.170">
    <property type="match status" value="1"/>
</dbReference>
<dbReference type="GO" id="GO:0004672">
    <property type="term" value="F:protein kinase activity"/>
    <property type="evidence" value="ECO:0007669"/>
    <property type="project" value="InterPro"/>
</dbReference>
<evidence type="ECO:0000259" key="6">
    <source>
        <dbReference type="PROSITE" id="PS50011"/>
    </source>
</evidence>
<evidence type="ECO:0000313" key="9">
    <source>
        <dbReference type="Proteomes" id="UP000683000"/>
    </source>
</evidence>
<feature type="compositionally biased region" description="Basic and acidic residues" evidence="5">
    <location>
        <begin position="716"/>
        <end position="726"/>
    </location>
</feature>
<evidence type="ECO:0000259" key="7">
    <source>
        <dbReference type="PROSITE" id="PS51489"/>
    </source>
</evidence>
<reference evidence="8" key="1">
    <citation type="submission" date="2021-03" db="EMBL/GenBank/DDBJ databases">
        <title>Evolutionary innovations through gain and loss of genes in the ectomycorrhizal Boletales.</title>
        <authorList>
            <person name="Wu G."/>
            <person name="Miyauchi S."/>
            <person name="Morin E."/>
            <person name="Yang Z.-L."/>
            <person name="Xu J."/>
            <person name="Martin F.M."/>
        </authorList>
    </citation>
    <scope>NUCLEOTIDE SEQUENCE</scope>
    <source>
        <strain evidence="8">BR01</strain>
    </source>
</reference>
<dbReference type="PROSITE" id="PS51489">
    <property type="entry name" value="BUB1_N"/>
    <property type="match status" value="1"/>
</dbReference>
<proteinExistence type="predicted"/>
<dbReference type="Pfam" id="PF08171">
    <property type="entry name" value="Mad3_BUB1_II"/>
    <property type="match status" value="1"/>
</dbReference>
<feature type="region of interest" description="Disordered" evidence="5">
    <location>
        <begin position="931"/>
        <end position="1037"/>
    </location>
</feature>
<dbReference type="InterPro" id="IPR015661">
    <property type="entry name" value="Bub1/Mad3"/>
</dbReference>
<dbReference type="InterPro" id="IPR013212">
    <property type="entry name" value="Mad3/Bub1_I"/>
</dbReference>
<dbReference type="PROSITE" id="PS50011">
    <property type="entry name" value="PROTEIN_KINASE_DOM"/>
    <property type="match status" value="1"/>
</dbReference>
<sequence length="1561" mass="172355">MAIFTLFQYYREQWCTFAQPRAVDNISSETFLVTGSNVGLGFEASVHLAKMRPKLLIATSRDDVKCELTRKSILDRAAAPSTELYTWPLELGSFRDVRFFVDKFAIEGNGTLNALVANAGVLTAEYTQTQDGWEEMLQVNYLSTALLSILLLPYLINSSSPDSPSRLVLVSSFAHYYAPELKVSDPRNIILETINQPEFGDSYARYRASKLLGIMFIRELTSRLPEFTPIVACAVNPGFCDSEIPRHIVTKGWFYSVCKRLALVRSTEEGSKTLVHAAASSDRSMHGRYLSCCEVAEESDFLFTPDGKNDQLGCTQPTTTKKLPNLMPAIRASQHEQERAEYRASIAEALEEDEDPLAAYDDFIKWTSRTFSENDHNSGLVQLLEEATRKFKDDARYSGDLRYLKLWCTYAKMVEKPALVYAYLVKKEIGCVYGLLWEEYALALEKEGRRTDSDKVFRTGIARSARPIERLKRRYRDFQSRPPSKHRSTSFRSSGNPEVDALRRNPFKNHEPPPSSSTSTSKSSSTVSSGSTSNPNPAHGRYAPMLAPPAPGRRPEKLRFNLSLLFTPSGVEYSAQEVRARSMGLLGKKWGPPPASELRDSSSGAVKVNFNDDGSRSTRNMGATVAGGKRKGTNVVNASEPTVTINTKEALADVFGMYNSPDKTVKRAMPGSKHAPVRKIEPIGGRRVVPESKPELSRTSPKSESTKLSGLAFKPFVDENVPRKENPASSLKFKPYVDEPKQASAVPEAGRRALSLKDSGVAPGKDAPANPSTTKPSPASESKPSMLRPMSEEPQSLPVFSKPFTPVSRKEPLVRPPRTKISSDAKEENQGQAQQLPQTFVPFVDSQTPFKVFSRPPGQGQGENAVIGPGGGNVFTPKPPSAASLGPGASTGAGTFKPFIDNAQPVVTPASTKKSNVLQLRAMSIPPIIEEASTDESSEADLRGAAGDPDADDGHVISGSSRSGFSESEDGYVYEGGEAEAEMEAAVVSSSDSQFDDDEDYHQHAQGEQEYEDEDAFREEGFADEEEENYRPPLGGRFGRINVMTPITERTCEFSTRGFPTPTSTTQARDGVSEDREWRERGGQGGGRYALEVAEKLAREVREEEEDEDHHDIRNNVRSDDLEPIEERTGTLSLSDSLAVVSAFKPPNPCVPSDPQIILTLLSLLPADGDFHDLRAQDGGMLDALQRFAARVARKSGKGGLMDDDGMLVNLEGKSLRVSGKLGEGGFGAVFSAREVIKSGGERDDEDLDIDESEDEDEDNSLVALKVVKPRNLWEFHVLRRIHRTLPAPLMRSVITPHALYAFRDESHLLLELCPHGSLLDAVNRAGPAGISQHGACLDELLVFFFTIELLRFLEGMHGAGFIHGDLKIDNCLLRLEELPGGASSLSANYQPTGEGGWKYRGIKVIDFGRTIDTSLFPARHTQQFVADWPSDDRDCFEIREGRPWTYQTDYFGLAGIVYCMLFGKYIEASSVTHAPGSTDSESIFKIATPFKRYWQTDILTRLFDMLLNPCRVREDRSLPICEELASIRVEMEGWLQSNCDRSSNTLKGLLKKVELSSYTQ</sequence>
<evidence type="ECO:0008006" key="10">
    <source>
        <dbReference type="Google" id="ProtNLM"/>
    </source>
</evidence>
<evidence type="ECO:0000256" key="5">
    <source>
        <dbReference type="SAM" id="MobiDB-lite"/>
    </source>
</evidence>
<dbReference type="Pfam" id="PF00106">
    <property type="entry name" value="adh_short"/>
    <property type="match status" value="1"/>
</dbReference>
<dbReference type="EMBL" id="JAGFBS010000022">
    <property type="protein sequence ID" value="KAG6373464.1"/>
    <property type="molecule type" value="Genomic_DNA"/>
</dbReference>
<dbReference type="InterPro" id="IPR008271">
    <property type="entry name" value="Ser/Thr_kinase_AS"/>
</dbReference>
<dbReference type="PROSITE" id="PS00108">
    <property type="entry name" value="PROTEIN_KINASE_ST"/>
    <property type="match status" value="1"/>
</dbReference>
<gene>
    <name evidence="8" type="ORF">JVT61DRAFT_6617</name>
</gene>
<dbReference type="GO" id="GO:0007094">
    <property type="term" value="P:mitotic spindle assembly checkpoint signaling"/>
    <property type="evidence" value="ECO:0007669"/>
    <property type="project" value="InterPro"/>
</dbReference>
<keyword evidence="3" id="KW-0995">Kinetochore</keyword>
<dbReference type="GO" id="GO:0000776">
    <property type="term" value="C:kinetochore"/>
    <property type="evidence" value="ECO:0007669"/>
    <property type="project" value="UniProtKB-KW"/>
</dbReference>
<dbReference type="InterPro" id="IPR002347">
    <property type="entry name" value="SDR_fam"/>
</dbReference>
<dbReference type="InterPro" id="IPR000719">
    <property type="entry name" value="Prot_kinase_dom"/>
</dbReference>
<dbReference type="GO" id="GO:0032991">
    <property type="term" value="C:protein-containing complex"/>
    <property type="evidence" value="ECO:0007669"/>
    <property type="project" value="UniProtKB-ARBA"/>
</dbReference>
<feature type="compositionally biased region" description="Polar residues" evidence="5">
    <location>
        <begin position="770"/>
        <end position="783"/>
    </location>
</feature>
<comment type="caution">
    <text evidence="8">The sequence shown here is derived from an EMBL/GenBank/DDBJ whole genome shotgun (WGS) entry which is preliminary data.</text>
</comment>
<dbReference type="Pfam" id="PF00069">
    <property type="entry name" value="Pkinase"/>
    <property type="match status" value="1"/>
</dbReference>
<feature type="compositionally biased region" description="Acidic residues" evidence="5">
    <location>
        <begin position="967"/>
        <end position="983"/>
    </location>
</feature>
<protein>
    <recommendedName>
        <fullName evidence="10">Bub1</fullName>
    </recommendedName>
</protein>
<comment type="subcellular location">
    <subcellularLocation>
        <location evidence="1">Chromosome</location>
        <location evidence="1">Centromere</location>
        <location evidence="1">Kinetochore</location>
    </subcellularLocation>
</comment>
<evidence type="ECO:0000256" key="2">
    <source>
        <dbReference type="ARBA" id="ARBA00022454"/>
    </source>
</evidence>
<keyword evidence="9" id="KW-1185">Reference proteome</keyword>
<dbReference type="GO" id="GO:0051754">
    <property type="term" value="P:meiotic sister chromatid cohesion, centromeric"/>
    <property type="evidence" value="ECO:0007669"/>
    <property type="project" value="TreeGrafter"/>
</dbReference>
<dbReference type="InterPro" id="IPR012572">
    <property type="entry name" value="Mad3/Bub1_II"/>
</dbReference>
<feature type="compositionally biased region" description="Acidic residues" evidence="5">
    <location>
        <begin position="1009"/>
        <end position="1028"/>
    </location>
</feature>
<dbReference type="OrthoDB" id="248495at2759"/>
<feature type="domain" description="Protein kinase" evidence="6">
    <location>
        <begin position="1216"/>
        <end position="1536"/>
    </location>
</feature>
<dbReference type="PANTHER" id="PTHR14030:SF4">
    <property type="entry name" value="BUB1 KINASE, ISOFORM A-RELATED"/>
    <property type="match status" value="1"/>
</dbReference>
<feature type="region of interest" description="Disordered" evidence="5">
    <location>
        <begin position="665"/>
        <end position="889"/>
    </location>
</feature>
<feature type="region of interest" description="Disordered" evidence="5">
    <location>
        <begin position="1054"/>
        <end position="1085"/>
    </location>
</feature>
<feature type="domain" description="BUB1 N-terminal" evidence="7">
    <location>
        <begin position="335"/>
        <end position="501"/>
    </location>
</feature>
<dbReference type="InterPro" id="IPR036291">
    <property type="entry name" value="NAD(P)-bd_dom_sf"/>
</dbReference>
<dbReference type="GO" id="GO:0005524">
    <property type="term" value="F:ATP binding"/>
    <property type="evidence" value="ECO:0007669"/>
    <property type="project" value="InterPro"/>
</dbReference>
<name>A0A8I2YJG0_9AGAM</name>
<feature type="compositionally biased region" description="Low complexity" evidence="5">
    <location>
        <begin position="516"/>
        <end position="533"/>
    </location>
</feature>
<dbReference type="SUPFAM" id="SSF56112">
    <property type="entry name" value="Protein kinase-like (PK-like)"/>
    <property type="match status" value="1"/>
</dbReference>
<feature type="compositionally biased region" description="Basic and acidic residues" evidence="5">
    <location>
        <begin position="500"/>
        <end position="511"/>
    </location>
</feature>